<evidence type="ECO:0000259" key="2">
    <source>
        <dbReference type="SMART" id="SM00460"/>
    </source>
</evidence>
<name>A0A4R3YFG5_9GAMM</name>
<keyword evidence="4" id="KW-1185">Reference proteome</keyword>
<organism evidence="3 4">
    <name type="scientific">Luteibacter rhizovicinus</name>
    <dbReference type="NCBI Taxonomy" id="242606"/>
    <lineage>
        <taxon>Bacteria</taxon>
        <taxon>Pseudomonadati</taxon>
        <taxon>Pseudomonadota</taxon>
        <taxon>Gammaproteobacteria</taxon>
        <taxon>Lysobacterales</taxon>
        <taxon>Rhodanobacteraceae</taxon>
        <taxon>Luteibacter</taxon>
    </lineage>
</organism>
<protein>
    <submittedName>
        <fullName evidence="3">Transglutaminase superfamily protein</fullName>
    </submittedName>
</protein>
<comment type="caution">
    <text evidence="3">The sequence shown here is derived from an EMBL/GenBank/DDBJ whole genome shotgun (WGS) entry which is preliminary data.</text>
</comment>
<dbReference type="InterPro" id="IPR045767">
    <property type="entry name" value="DUF6134"/>
</dbReference>
<evidence type="ECO:0000313" key="4">
    <source>
        <dbReference type="Proteomes" id="UP000295645"/>
    </source>
</evidence>
<dbReference type="EMBL" id="SMCS01000012">
    <property type="protein sequence ID" value="TCV91295.1"/>
    <property type="molecule type" value="Genomic_DNA"/>
</dbReference>
<dbReference type="AlphaFoldDB" id="A0A4R3YFG5"/>
<gene>
    <name evidence="3" type="ORF">EC912_11241</name>
</gene>
<dbReference type="Pfam" id="PF19630">
    <property type="entry name" value="DUF6134"/>
    <property type="match status" value="1"/>
</dbReference>
<feature type="chain" id="PRO_5020946261" evidence="1">
    <location>
        <begin position="22"/>
        <end position="496"/>
    </location>
</feature>
<sequence>MRCSIAVFAVLLCLVPTLSRAERTWLTVLMDGRKVGHLTIDRDIAGDRVTTLQTLDFRLTRARTPLAIHTEIRSVENTQGSPLAFYAQTKMSSRENRVEGTRLDDGSFQVANDVGGQSHVNLLIWPTGAALAEGQRLAMLAGGWKAGTRYQMRSFDAIRQQVADVDIVVVGDEVVDMPNGQATLHHLRQTLAGARSDHVLDIWLDDNGRIRRGISPLLGFRLEMLECDEHCAMAPDQDVDLLRAAMIESPRLLTPNLRSAPMRYIASIRGDFPQPFAETDEQHVTDMGDGMWQLDVGFARGRVEAPPSPEDTASNAWVQSDDPEIIAAAKAAVGDASSDLQRIRRLRSFVTAYIPEKGMDVGYASALETLHTHRGDCTEHAVLLAALARSQGIPTRVITGVVYADRFGGANRVFVPHAWVQVWLGHNWVSFDSAQRRYDATHLALGIGNGDPWKFFAAMNVLGKIRIEKALPGSNLMDMPGPSPSIIIAGGAAGGK</sequence>
<dbReference type="SUPFAM" id="SSF54001">
    <property type="entry name" value="Cysteine proteinases"/>
    <property type="match status" value="1"/>
</dbReference>
<dbReference type="PANTHER" id="PTHR33490">
    <property type="entry name" value="BLR5614 PROTEIN-RELATED"/>
    <property type="match status" value="1"/>
</dbReference>
<dbReference type="InterPro" id="IPR002931">
    <property type="entry name" value="Transglutaminase-like"/>
</dbReference>
<feature type="signal peptide" evidence="1">
    <location>
        <begin position="1"/>
        <end position="21"/>
    </location>
</feature>
<evidence type="ECO:0000313" key="3">
    <source>
        <dbReference type="EMBL" id="TCV91295.1"/>
    </source>
</evidence>
<evidence type="ECO:0000256" key="1">
    <source>
        <dbReference type="SAM" id="SignalP"/>
    </source>
</evidence>
<feature type="domain" description="Transglutaminase-like" evidence="2">
    <location>
        <begin position="369"/>
        <end position="435"/>
    </location>
</feature>
<dbReference type="InterPro" id="IPR038765">
    <property type="entry name" value="Papain-like_cys_pep_sf"/>
</dbReference>
<dbReference type="OrthoDB" id="9804872at2"/>
<dbReference type="Gene3D" id="3.10.620.30">
    <property type="match status" value="1"/>
</dbReference>
<keyword evidence="1" id="KW-0732">Signal</keyword>
<proteinExistence type="predicted"/>
<reference evidence="3 4" key="1">
    <citation type="submission" date="2019-03" db="EMBL/GenBank/DDBJ databases">
        <title>Above-ground endophytic microbial communities from plants in different locations in the United States.</title>
        <authorList>
            <person name="Frank C."/>
        </authorList>
    </citation>
    <scope>NUCLEOTIDE SEQUENCE [LARGE SCALE GENOMIC DNA]</scope>
    <source>
        <strain evidence="3 4">LP_13_YM</strain>
    </source>
</reference>
<dbReference type="Pfam" id="PF01841">
    <property type="entry name" value="Transglut_core"/>
    <property type="match status" value="1"/>
</dbReference>
<dbReference type="SMART" id="SM00460">
    <property type="entry name" value="TGc"/>
    <property type="match status" value="1"/>
</dbReference>
<dbReference type="Proteomes" id="UP000295645">
    <property type="component" value="Unassembled WGS sequence"/>
</dbReference>
<dbReference type="RefSeq" id="WP_132147469.1">
    <property type="nucleotide sequence ID" value="NZ_SMCS01000012.1"/>
</dbReference>
<accession>A0A4R3YFG5</accession>